<keyword evidence="3" id="KW-1185">Reference proteome</keyword>
<evidence type="ECO:0000256" key="1">
    <source>
        <dbReference type="SAM" id="MobiDB-lite"/>
    </source>
</evidence>
<name>A0A5P1ERG0_ASPOF</name>
<proteinExistence type="predicted"/>
<protein>
    <submittedName>
        <fullName evidence="2">Uncharacterized protein</fullName>
    </submittedName>
</protein>
<accession>A0A5P1ERG0</accession>
<evidence type="ECO:0000313" key="2">
    <source>
        <dbReference type="EMBL" id="ONK68602.1"/>
    </source>
</evidence>
<dbReference type="Gramene" id="ONK68602">
    <property type="protein sequence ID" value="ONK68602"/>
    <property type="gene ID" value="A4U43_C05F13840"/>
</dbReference>
<organism evidence="2 3">
    <name type="scientific">Asparagus officinalis</name>
    <name type="common">Garden asparagus</name>
    <dbReference type="NCBI Taxonomy" id="4686"/>
    <lineage>
        <taxon>Eukaryota</taxon>
        <taxon>Viridiplantae</taxon>
        <taxon>Streptophyta</taxon>
        <taxon>Embryophyta</taxon>
        <taxon>Tracheophyta</taxon>
        <taxon>Spermatophyta</taxon>
        <taxon>Magnoliopsida</taxon>
        <taxon>Liliopsida</taxon>
        <taxon>Asparagales</taxon>
        <taxon>Asparagaceae</taxon>
        <taxon>Asparagoideae</taxon>
        <taxon>Asparagus</taxon>
    </lineage>
</organism>
<gene>
    <name evidence="2" type="ORF">A4U43_C05F13840</name>
</gene>
<dbReference type="AlphaFoldDB" id="A0A5P1ERG0"/>
<dbReference type="Proteomes" id="UP000243459">
    <property type="component" value="Chromosome 5"/>
</dbReference>
<feature type="region of interest" description="Disordered" evidence="1">
    <location>
        <begin position="1"/>
        <end position="47"/>
    </location>
</feature>
<sequence>MEEMMKGEDKSEDVMKEGEGVREWRESWGYREENRGDDGKEEGGDGGKEEGIFMNFTICKKISLSITVFVSSWVKSVAGVFI</sequence>
<dbReference type="EMBL" id="CM007385">
    <property type="protein sequence ID" value="ONK68602.1"/>
    <property type="molecule type" value="Genomic_DNA"/>
</dbReference>
<reference evidence="3" key="1">
    <citation type="journal article" date="2017" name="Nat. Commun.">
        <title>The asparagus genome sheds light on the origin and evolution of a young Y chromosome.</title>
        <authorList>
            <person name="Harkess A."/>
            <person name="Zhou J."/>
            <person name="Xu C."/>
            <person name="Bowers J.E."/>
            <person name="Van der Hulst R."/>
            <person name="Ayyampalayam S."/>
            <person name="Mercati F."/>
            <person name="Riccardi P."/>
            <person name="McKain M.R."/>
            <person name="Kakrana A."/>
            <person name="Tang H."/>
            <person name="Ray J."/>
            <person name="Groenendijk J."/>
            <person name="Arikit S."/>
            <person name="Mathioni S.M."/>
            <person name="Nakano M."/>
            <person name="Shan H."/>
            <person name="Telgmann-Rauber A."/>
            <person name="Kanno A."/>
            <person name="Yue Z."/>
            <person name="Chen H."/>
            <person name="Li W."/>
            <person name="Chen Y."/>
            <person name="Xu X."/>
            <person name="Zhang Y."/>
            <person name="Luo S."/>
            <person name="Chen H."/>
            <person name="Gao J."/>
            <person name="Mao Z."/>
            <person name="Pires J.C."/>
            <person name="Luo M."/>
            <person name="Kudrna D."/>
            <person name="Wing R.A."/>
            <person name="Meyers B.C."/>
            <person name="Yi K."/>
            <person name="Kong H."/>
            <person name="Lavrijsen P."/>
            <person name="Sunseri F."/>
            <person name="Falavigna A."/>
            <person name="Ye Y."/>
            <person name="Leebens-Mack J.H."/>
            <person name="Chen G."/>
        </authorList>
    </citation>
    <scope>NUCLEOTIDE SEQUENCE [LARGE SCALE GENOMIC DNA]</scope>
    <source>
        <strain evidence="3">cv. DH0086</strain>
    </source>
</reference>
<evidence type="ECO:0000313" key="3">
    <source>
        <dbReference type="Proteomes" id="UP000243459"/>
    </source>
</evidence>